<dbReference type="SUPFAM" id="SSF47384">
    <property type="entry name" value="Homodimeric domain of signal transducing histidine kinase"/>
    <property type="match status" value="1"/>
</dbReference>
<dbReference type="InterPro" id="IPR035965">
    <property type="entry name" value="PAS-like_dom_sf"/>
</dbReference>
<evidence type="ECO:0000259" key="10">
    <source>
        <dbReference type="PROSITE" id="PS50113"/>
    </source>
</evidence>
<dbReference type="SMART" id="SM00086">
    <property type="entry name" value="PAC"/>
    <property type="match status" value="2"/>
</dbReference>
<dbReference type="EMBL" id="BNJF01000006">
    <property type="protein sequence ID" value="GHO49787.1"/>
    <property type="molecule type" value="Genomic_DNA"/>
</dbReference>
<accession>A0A8J3I409</accession>
<dbReference type="SUPFAM" id="SSF55874">
    <property type="entry name" value="ATPase domain of HSP90 chaperone/DNA topoisomerase II/histidine kinase"/>
    <property type="match status" value="1"/>
</dbReference>
<evidence type="ECO:0000313" key="11">
    <source>
        <dbReference type="EMBL" id="GHO49787.1"/>
    </source>
</evidence>
<proteinExistence type="predicted"/>
<dbReference type="SUPFAM" id="SSF55785">
    <property type="entry name" value="PYP-like sensor domain (PAS domain)"/>
    <property type="match status" value="3"/>
</dbReference>
<feature type="region of interest" description="Disordered" evidence="7">
    <location>
        <begin position="1"/>
        <end position="24"/>
    </location>
</feature>
<dbReference type="PROSITE" id="PS50112">
    <property type="entry name" value="PAS"/>
    <property type="match status" value="2"/>
</dbReference>
<feature type="domain" description="Histidine kinase" evidence="8">
    <location>
        <begin position="455"/>
        <end position="678"/>
    </location>
</feature>
<dbReference type="PROSITE" id="PS50109">
    <property type="entry name" value="HIS_KIN"/>
    <property type="match status" value="1"/>
</dbReference>
<dbReference type="PANTHER" id="PTHR43047:SF72">
    <property type="entry name" value="OSMOSENSING HISTIDINE PROTEIN KINASE SLN1"/>
    <property type="match status" value="1"/>
</dbReference>
<dbReference type="InterPro" id="IPR013656">
    <property type="entry name" value="PAS_4"/>
</dbReference>
<evidence type="ECO:0000256" key="6">
    <source>
        <dbReference type="ARBA" id="ARBA00023012"/>
    </source>
</evidence>
<dbReference type="Pfam" id="PF13188">
    <property type="entry name" value="PAS_8"/>
    <property type="match status" value="1"/>
</dbReference>
<keyword evidence="12" id="KW-1185">Reference proteome</keyword>
<dbReference type="InterPro" id="IPR003594">
    <property type="entry name" value="HATPase_dom"/>
</dbReference>
<dbReference type="InterPro" id="IPR000014">
    <property type="entry name" value="PAS"/>
</dbReference>
<keyword evidence="5" id="KW-0418">Kinase</keyword>
<keyword evidence="6" id="KW-0902">Two-component regulatory system</keyword>
<dbReference type="Pfam" id="PF13426">
    <property type="entry name" value="PAS_9"/>
    <property type="match status" value="1"/>
</dbReference>
<dbReference type="EC" id="2.7.13.3" evidence="2"/>
<evidence type="ECO:0000256" key="7">
    <source>
        <dbReference type="SAM" id="MobiDB-lite"/>
    </source>
</evidence>
<evidence type="ECO:0000256" key="3">
    <source>
        <dbReference type="ARBA" id="ARBA00022553"/>
    </source>
</evidence>
<dbReference type="InterPro" id="IPR003661">
    <property type="entry name" value="HisK_dim/P_dom"/>
</dbReference>
<evidence type="ECO:0000259" key="9">
    <source>
        <dbReference type="PROSITE" id="PS50112"/>
    </source>
</evidence>
<dbReference type="PROSITE" id="PS50113">
    <property type="entry name" value="PAC"/>
    <property type="match status" value="2"/>
</dbReference>
<evidence type="ECO:0000256" key="1">
    <source>
        <dbReference type="ARBA" id="ARBA00000085"/>
    </source>
</evidence>
<dbReference type="FunFam" id="3.30.565.10:FF:000006">
    <property type="entry name" value="Sensor histidine kinase WalK"/>
    <property type="match status" value="1"/>
</dbReference>
<dbReference type="InterPro" id="IPR036890">
    <property type="entry name" value="HATPase_C_sf"/>
</dbReference>
<dbReference type="Gene3D" id="3.30.565.10">
    <property type="entry name" value="Histidine kinase-like ATPase, C-terminal domain"/>
    <property type="match status" value="1"/>
</dbReference>
<sequence>MSMMDRHDTGHSPENQRALPGKMPIQPDSDSLMISFLLTLNILAPFLEYPPDALIVIDSAGTIILVNTQMETLFGYDHDELIGRPVDLLLPEHLRTAHVAHWTHYMQAPRARPMGIGLDLVGQRKDGSRFFVEISLRPIRIEHTLHVIGAIRDMTAQREAERERMLISRRLRQQDKLLSMSHDAILVRDSADHIVSWNEGAEHLYGWTEEEAVGNITHTLLQARFPISREAVDYTLEQHGQWEGELTHTCQDGRQVIVESRQALVRDEQGFPAAILEINRDVTERRRLERLEREARAEIDARLHVLQVILDHLPSSVFLVQGPQLRILLANQAATEIWGAPWSRGQPEEEFIQQHGASLYTPTGQPLPLEDMTGRRAMDSGKPVLNCQLVIRQSDGASIPVIVDAIPLEHRSLLPSLPQEMTLGPASAERVVLVVYRNVRALKEAEELKDQFISLATHELRTPVTIIAGYADRLLSRAAQEKGHALDEWQREKVQQMKHASWHLANLTGELLDVTRMQAGQFQLERRPTDLVALTRQEIERLQATTDKHQLAFHTTVAQLWALVDAFRIEQILSNLLSNAIKYSPGGGLIEVTLEEHKDTHEAHFRIRDQGMGIPHAQQAHLFGRFVRGENVRIAGIRGTGLGLYLCRELIERHGGHISFESEEGVGSTFFFSLPCTEAVYRNSSGKAL</sequence>
<dbReference type="Proteomes" id="UP000612362">
    <property type="component" value="Unassembled WGS sequence"/>
</dbReference>
<dbReference type="Gene3D" id="3.30.450.20">
    <property type="entry name" value="PAS domain"/>
    <property type="match status" value="3"/>
</dbReference>
<name>A0A8J3I409_9CHLR</name>
<gene>
    <name evidence="11" type="ORF">KSX_79500</name>
</gene>
<evidence type="ECO:0000256" key="2">
    <source>
        <dbReference type="ARBA" id="ARBA00012438"/>
    </source>
</evidence>
<dbReference type="Pfam" id="PF08448">
    <property type="entry name" value="PAS_4"/>
    <property type="match status" value="1"/>
</dbReference>
<dbReference type="PANTHER" id="PTHR43047">
    <property type="entry name" value="TWO-COMPONENT HISTIDINE PROTEIN KINASE"/>
    <property type="match status" value="1"/>
</dbReference>
<dbReference type="CDD" id="cd00130">
    <property type="entry name" value="PAS"/>
    <property type="match status" value="2"/>
</dbReference>
<dbReference type="GO" id="GO:0005886">
    <property type="term" value="C:plasma membrane"/>
    <property type="evidence" value="ECO:0007669"/>
    <property type="project" value="TreeGrafter"/>
</dbReference>
<reference evidence="11" key="1">
    <citation type="submission" date="2020-10" db="EMBL/GenBank/DDBJ databases">
        <title>Taxonomic study of unclassified bacteria belonging to the class Ktedonobacteria.</title>
        <authorList>
            <person name="Yabe S."/>
            <person name="Wang C.M."/>
            <person name="Zheng Y."/>
            <person name="Sakai Y."/>
            <person name="Cavaletti L."/>
            <person name="Monciardini P."/>
            <person name="Donadio S."/>
        </authorList>
    </citation>
    <scope>NUCLEOTIDE SEQUENCE</scope>
    <source>
        <strain evidence="11">SOSP1-1</strain>
    </source>
</reference>
<dbReference type="InterPro" id="IPR000700">
    <property type="entry name" value="PAS-assoc_C"/>
</dbReference>
<dbReference type="SMART" id="SM00091">
    <property type="entry name" value="PAS"/>
    <property type="match status" value="3"/>
</dbReference>
<feature type="domain" description="PAS" evidence="9">
    <location>
        <begin position="170"/>
        <end position="215"/>
    </location>
</feature>
<dbReference type="NCBIfam" id="TIGR00229">
    <property type="entry name" value="sensory_box"/>
    <property type="match status" value="2"/>
</dbReference>
<evidence type="ECO:0000256" key="5">
    <source>
        <dbReference type="ARBA" id="ARBA00022777"/>
    </source>
</evidence>
<dbReference type="PRINTS" id="PR00344">
    <property type="entry name" value="BCTRLSENSOR"/>
</dbReference>
<evidence type="ECO:0000256" key="4">
    <source>
        <dbReference type="ARBA" id="ARBA00022679"/>
    </source>
</evidence>
<evidence type="ECO:0000259" key="8">
    <source>
        <dbReference type="PROSITE" id="PS50109"/>
    </source>
</evidence>
<comment type="catalytic activity">
    <reaction evidence="1">
        <text>ATP + protein L-histidine = ADP + protein N-phospho-L-histidine.</text>
        <dbReference type="EC" id="2.7.13.3"/>
    </reaction>
</comment>
<keyword evidence="4" id="KW-0808">Transferase</keyword>
<keyword evidence="3" id="KW-0597">Phosphoprotein</keyword>
<feature type="domain" description="PAC" evidence="10">
    <location>
        <begin position="114"/>
        <end position="166"/>
    </location>
</feature>
<organism evidence="11 12">
    <name type="scientific">Ktedonospora formicarum</name>
    <dbReference type="NCBI Taxonomy" id="2778364"/>
    <lineage>
        <taxon>Bacteria</taxon>
        <taxon>Bacillati</taxon>
        <taxon>Chloroflexota</taxon>
        <taxon>Ktedonobacteria</taxon>
        <taxon>Ktedonobacterales</taxon>
        <taxon>Ktedonobacteraceae</taxon>
        <taxon>Ktedonospora</taxon>
    </lineage>
</organism>
<dbReference type="InterPro" id="IPR004358">
    <property type="entry name" value="Sig_transdc_His_kin-like_C"/>
</dbReference>
<dbReference type="CDD" id="cd00082">
    <property type="entry name" value="HisKA"/>
    <property type="match status" value="1"/>
</dbReference>
<dbReference type="CDD" id="cd00075">
    <property type="entry name" value="HATPase"/>
    <property type="match status" value="1"/>
</dbReference>
<protein>
    <recommendedName>
        <fullName evidence="2">histidine kinase</fullName>
        <ecNumber evidence="2">2.7.13.3</ecNumber>
    </recommendedName>
</protein>
<dbReference type="Pfam" id="PF00512">
    <property type="entry name" value="HisKA"/>
    <property type="match status" value="1"/>
</dbReference>
<evidence type="ECO:0000313" key="12">
    <source>
        <dbReference type="Proteomes" id="UP000612362"/>
    </source>
</evidence>
<dbReference type="Gene3D" id="1.10.287.130">
    <property type="match status" value="1"/>
</dbReference>
<dbReference type="AlphaFoldDB" id="A0A8J3I409"/>
<comment type="caution">
    <text evidence="11">The sequence shown here is derived from an EMBL/GenBank/DDBJ whole genome shotgun (WGS) entry which is preliminary data.</text>
</comment>
<feature type="compositionally biased region" description="Basic and acidic residues" evidence="7">
    <location>
        <begin position="1"/>
        <end position="11"/>
    </location>
</feature>
<dbReference type="GO" id="GO:0009927">
    <property type="term" value="F:histidine phosphotransfer kinase activity"/>
    <property type="evidence" value="ECO:0007669"/>
    <property type="project" value="TreeGrafter"/>
</dbReference>
<feature type="domain" description="PAS" evidence="9">
    <location>
        <begin position="39"/>
        <end position="92"/>
    </location>
</feature>
<dbReference type="Pfam" id="PF02518">
    <property type="entry name" value="HATPase_c"/>
    <property type="match status" value="1"/>
</dbReference>
<dbReference type="SMART" id="SM00388">
    <property type="entry name" value="HisKA"/>
    <property type="match status" value="1"/>
</dbReference>
<dbReference type="InterPro" id="IPR001610">
    <property type="entry name" value="PAC"/>
</dbReference>
<dbReference type="InterPro" id="IPR005467">
    <property type="entry name" value="His_kinase_dom"/>
</dbReference>
<dbReference type="SMART" id="SM00387">
    <property type="entry name" value="HATPase_c"/>
    <property type="match status" value="1"/>
</dbReference>
<dbReference type="GO" id="GO:0000155">
    <property type="term" value="F:phosphorelay sensor kinase activity"/>
    <property type="evidence" value="ECO:0007669"/>
    <property type="project" value="InterPro"/>
</dbReference>
<feature type="domain" description="PAC" evidence="10">
    <location>
        <begin position="240"/>
        <end position="294"/>
    </location>
</feature>
<dbReference type="InterPro" id="IPR036097">
    <property type="entry name" value="HisK_dim/P_sf"/>
</dbReference>